<dbReference type="InterPro" id="IPR009057">
    <property type="entry name" value="Homeodomain-like_sf"/>
</dbReference>
<name>A0A085G5G1_EWIA3</name>
<dbReference type="RefSeq" id="WP_034794000.1">
    <property type="nucleotide sequence ID" value="NZ_JMPJ01000066.1"/>
</dbReference>
<dbReference type="GO" id="GO:0003700">
    <property type="term" value="F:DNA-binding transcription factor activity"/>
    <property type="evidence" value="ECO:0007669"/>
    <property type="project" value="TreeGrafter"/>
</dbReference>
<dbReference type="SUPFAM" id="SSF48498">
    <property type="entry name" value="Tetracyclin repressor-like, C-terminal domain"/>
    <property type="match status" value="1"/>
</dbReference>
<dbReference type="EMBL" id="JMPJ01000066">
    <property type="protein sequence ID" value="KFC78956.1"/>
    <property type="molecule type" value="Genomic_DNA"/>
</dbReference>
<comment type="caution">
    <text evidence="6">The sequence shown here is derived from an EMBL/GenBank/DDBJ whole genome shotgun (WGS) entry which is preliminary data.</text>
</comment>
<dbReference type="AlphaFoldDB" id="A0A085G5G1"/>
<gene>
    <name evidence="6" type="ORF">GEAM_3519</name>
</gene>
<dbReference type="eggNOG" id="COG1309">
    <property type="taxonomic scope" value="Bacteria"/>
</dbReference>
<dbReference type="InterPro" id="IPR036271">
    <property type="entry name" value="Tet_transcr_reg_TetR-rel_C_sf"/>
</dbReference>
<evidence type="ECO:0000313" key="7">
    <source>
        <dbReference type="Proteomes" id="UP000028640"/>
    </source>
</evidence>
<dbReference type="InterPro" id="IPR001647">
    <property type="entry name" value="HTH_TetR"/>
</dbReference>
<evidence type="ECO:0000256" key="4">
    <source>
        <dbReference type="PROSITE-ProRule" id="PRU00335"/>
    </source>
</evidence>
<accession>A0A085G5G1</accession>
<evidence type="ECO:0000313" key="6">
    <source>
        <dbReference type="EMBL" id="KFC78956.1"/>
    </source>
</evidence>
<organism evidence="6 7">
    <name type="scientific">Ewingella americana (strain ATCC 33852 / DSM 4580 / CCUG 14506 / JCM 5911 / LMG 7869 / NCTC 12157 / CDC 1468-78)</name>
    <dbReference type="NCBI Taxonomy" id="910964"/>
    <lineage>
        <taxon>Bacteria</taxon>
        <taxon>Pseudomonadati</taxon>
        <taxon>Pseudomonadota</taxon>
        <taxon>Gammaproteobacteria</taxon>
        <taxon>Enterobacterales</taxon>
        <taxon>Yersiniaceae</taxon>
        <taxon>Ewingella</taxon>
    </lineage>
</organism>
<dbReference type="PANTHER" id="PTHR30055">
    <property type="entry name" value="HTH-TYPE TRANSCRIPTIONAL REGULATOR RUTR"/>
    <property type="match status" value="1"/>
</dbReference>
<keyword evidence="2 4" id="KW-0238">DNA-binding</keyword>
<evidence type="ECO:0000256" key="2">
    <source>
        <dbReference type="ARBA" id="ARBA00023125"/>
    </source>
</evidence>
<dbReference type="SUPFAM" id="SSF46689">
    <property type="entry name" value="Homeodomain-like"/>
    <property type="match status" value="1"/>
</dbReference>
<dbReference type="OrthoDB" id="8961953at2"/>
<dbReference type="GO" id="GO:0000976">
    <property type="term" value="F:transcription cis-regulatory region binding"/>
    <property type="evidence" value="ECO:0007669"/>
    <property type="project" value="TreeGrafter"/>
</dbReference>
<dbReference type="GO" id="GO:0045892">
    <property type="term" value="P:negative regulation of DNA-templated transcription"/>
    <property type="evidence" value="ECO:0007669"/>
    <property type="project" value="InterPro"/>
</dbReference>
<sequence>MTEKQPRRPGRPAGTSKSADKRDLLLDTALKMFAQQGIAETPLSAIAREAGVTSAMLHYYFNTREQLLDVLIDERFLPARASVGSLFEAHPNDPVAAITALAQRFIDISVKHSWFAPLWIREVLSESGLLKERMDARFGDNEKKAVHQCMLGWQKQGYLNPDIEPELVFLSLFGLTLLPIAAMQNHRIAGKTKLTAEDLSRHVAALLLRGIAPQNKE</sequence>
<dbReference type="PANTHER" id="PTHR30055:SF234">
    <property type="entry name" value="HTH-TYPE TRANSCRIPTIONAL REGULATOR BETI"/>
    <property type="match status" value="1"/>
</dbReference>
<keyword evidence="3" id="KW-0804">Transcription</keyword>
<dbReference type="PRINTS" id="PR00455">
    <property type="entry name" value="HTHTETR"/>
</dbReference>
<dbReference type="Proteomes" id="UP000028640">
    <property type="component" value="Unassembled WGS sequence"/>
</dbReference>
<protein>
    <submittedName>
        <fullName evidence="6">TetR family transcriptional regulator</fullName>
    </submittedName>
</protein>
<feature type="DNA-binding region" description="H-T-H motif" evidence="4">
    <location>
        <begin position="42"/>
        <end position="61"/>
    </location>
</feature>
<keyword evidence="1" id="KW-0805">Transcription regulation</keyword>
<evidence type="ECO:0000256" key="3">
    <source>
        <dbReference type="ARBA" id="ARBA00023163"/>
    </source>
</evidence>
<dbReference type="InterPro" id="IPR050109">
    <property type="entry name" value="HTH-type_TetR-like_transc_reg"/>
</dbReference>
<feature type="domain" description="HTH tetR-type" evidence="5">
    <location>
        <begin position="19"/>
        <end position="79"/>
    </location>
</feature>
<dbReference type="PROSITE" id="PS50977">
    <property type="entry name" value="HTH_TETR_2"/>
    <property type="match status" value="1"/>
</dbReference>
<dbReference type="GeneID" id="78381947"/>
<evidence type="ECO:0000256" key="1">
    <source>
        <dbReference type="ARBA" id="ARBA00023015"/>
    </source>
</evidence>
<proteinExistence type="predicted"/>
<dbReference type="Pfam" id="PF00440">
    <property type="entry name" value="TetR_N"/>
    <property type="match status" value="1"/>
</dbReference>
<dbReference type="Gene3D" id="1.10.357.10">
    <property type="entry name" value="Tetracycline Repressor, domain 2"/>
    <property type="match status" value="1"/>
</dbReference>
<reference evidence="6 7" key="1">
    <citation type="submission" date="2014-05" db="EMBL/GenBank/DDBJ databases">
        <title>ATOL: Assembling a taxonomically balanced genome-scale reconstruction of the evolutionary history of the Enterobacteriaceae.</title>
        <authorList>
            <person name="Plunkett G.III."/>
            <person name="Neeno-Eckwall E.C."/>
            <person name="Glasner J.D."/>
            <person name="Perna N.T."/>
        </authorList>
    </citation>
    <scope>NUCLEOTIDE SEQUENCE [LARGE SCALE GENOMIC DNA]</scope>
    <source>
        <strain evidence="6 7">ATCC 33852</strain>
    </source>
</reference>
<dbReference type="STRING" id="910964.GEAM_3519"/>
<keyword evidence="7" id="KW-1185">Reference proteome</keyword>
<evidence type="ECO:0000259" key="5">
    <source>
        <dbReference type="PROSITE" id="PS50977"/>
    </source>
</evidence>